<reference evidence="2" key="1">
    <citation type="submission" date="2022-11" db="UniProtKB">
        <authorList>
            <consortium name="WormBaseParasite"/>
        </authorList>
    </citation>
    <scope>IDENTIFICATION</scope>
</reference>
<sequence>MMYSITDVPTSAPTVPCFTIATKSTFTPLVTFLMAVTSARCRCVLMWKRLANPVTSMAISLIARSAFTVETTIGVSTNGVLTTCVITALAFI</sequence>
<protein>
    <submittedName>
        <fullName evidence="2">Uncharacterized protein</fullName>
    </submittedName>
</protein>
<dbReference type="AlphaFoldDB" id="A0A915B255"/>
<keyword evidence="1" id="KW-1185">Reference proteome</keyword>
<name>A0A915B255_PARUN</name>
<dbReference type="WBParaSite" id="PgR024_g059_t01">
    <property type="protein sequence ID" value="PgR024_g059_t01"/>
    <property type="gene ID" value="PgR024_g059"/>
</dbReference>
<dbReference type="Proteomes" id="UP000887569">
    <property type="component" value="Unplaced"/>
</dbReference>
<evidence type="ECO:0000313" key="1">
    <source>
        <dbReference type="Proteomes" id="UP000887569"/>
    </source>
</evidence>
<accession>A0A915B255</accession>
<proteinExistence type="predicted"/>
<evidence type="ECO:0000313" key="2">
    <source>
        <dbReference type="WBParaSite" id="PgR024_g059_t01"/>
    </source>
</evidence>
<organism evidence="1 2">
    <name type="scientific">Parascaris univalens</name>
    <name type="common">Nematode worm</name>
    <dbReference type="NCBI Taxonomy" id="6257"/>
    <lineage>
        <taxon>Eukaryota</taxon>
        <taxon>Metazoa</taxon>
        <taxon>Ecdysozoa</taxon>
        <taxon>Nematoda</taxon>
        <taxon>Chromadorea</taxon>
        <taxon>Rhabditida</taxon>
        <taxon>Spirurina</taxon>
        <taxon>Ascaridomorpha</taxon>
        <taxon>Ascaridoidea</taxon>
        <taxon>Ascarididae</taxon>
        <taxon>Parascaris</taxon>
    </lineage>
</organism>